<sequence>MALDRAEFLRCLPHALAGRPWQASGDGFVVDTAGGRVLIRLGPTGERRIAGLRLPSTPVELDFGACSADAAHALLRDFARGFQRGGG</sequence>
<evidence type="ECO:0000313" key="2">
    <source>
        <dbReference type="Proteomes" id="UP000295765"/>
    </source>
</evidence>
<protein>
    <submittedName>
        <fullName evidence="1">Uncharacterized protein</fullName>
    </submittedName>
</protein>
<gene>
    <name evidence="1" type="ORF">EV699_11431</name>
</gene>
<accession>A0A4R2L558</accession>
<dbReference type="EMBL" id="SLWY01000014">
    <property type="protein sequence ID" value="TCO80387.1"/>
    <property type="molecule type" value="Genomic_DNA"/>
</dbReference>
<reference evidence="1 2" key="1">
    <citation type="submission" date="2019-03" db="EMBL/GenBank/DDBJ databases">
        <title>Genomic Encyclopedia of Type Strains, Phase IV (KMG-IV): sequencing the most valuable type-strain genomes for metagenomic binning, comparative biology and taxonomic classification.</title>
        <authorList>
            <person name="Goeker M."/>
        </authorList>
    </citation>
    <scope>NUCLEOTIDE SEQUENCE [LARGE SCALE GENOMIC DNA]</scope>
    <source>
        <strain evidence="1 2">DSM 25287</strain>
    </source>
</reference>
<dbReference type="Proteomes" id="UP000295765">
    <property type="component" value="Unassembled WGS sequence"/>
</dbReference>
<keyword evidence="2" id="KW-1185">Reference proteome</keyword>
<comment type="caution">
    <text evidence="1">The sequence shown here is derived from an EMBL/GenBank/DDBJ whole genome shotgun (WGS) entry which is preliminary data.</text>
</comment>
<dbReference type="AlphaFoldDB" id="A0A4R2L558"/>
<evidence type="ECO:0000313" key="1">
    <source>
        <dbReference type="EMBL" id="TCO80387.1"/>
    </source>
</evidence>
<name>A0A4R2L558_9GAMM</name>
<proteinExistence type="predicted"/>
<organism evidence="1 2">
    <name type="scientific">Plasticicumulans lactativorans</name>
    <dbReference type="NCBI Taxonomy" id="1133106"/>
    <lineage>
        <taxon>Bacteria</taxon>
        <taxon>Pseudomonadati</taxon>
        <taxon>Pseudomonadota</taxon>
        <taxon>Gammaproteobacteria</taxon>
        <taxon>Candidatus Competibacteraceae</taxon>
        <taxon>Plasticicumulans</taxon>
    </lineage>
</organism>